<keyword evidence="4 6" id="KW-1133">Transmembrane helix</keyword>
<proteinExistence type="predicted"/>
<comment type="subcellular location">
    <subcellularLocation>
        <location evidence="1">Cell membrane</location>
        <topology evidence="1">Multi-pass membrane protein</topology>
    </subcellularLocation>
</comment>
<dbReference type="GO" id="GO:0005886">
    <property type="term" value="C:plasma membrane"/>
    <property type="evidence" value="ECO:0007669"/>
    <property type="project" value="UniProtKB-SubCell"/>
</dbReference>
<evidence type="ECO:0000256" key="3">
    <source>
        <dbReference type="ARBA" id="ARBA00022692"/>
    </source>
</evidence>
<dbReference type="GO" id="GO:0015171">
    <property type="term" value="F:amino acid transmembrane transporter activity"/>
    <property type="evidence" value="ECO:0007669"/>
    <property type="project" value="TreeGrafter"/>
</dbReference>
<feature type="transmembrane region" description="Helical" evidence="6">
    <location>
        <begin position="74"/>
        <end position="95"/>
    </location>
</feature>
<dbReference type="PANTHER" id="PTHR30086">
    <property type="entry name" value="ARGININE EXPORTER PROTEIN ARGO"/>
    <property type="match status" value="1"/>
</dbReference>
<feature type="transmembrane region" description="Helical" evidence="6">
    <location>
        <begin position="145"/>
        <end position="166"/>
    </location>
</feature>
<keyword evidence="3 6" id="KW-0812">Transmembrane</keyword>
<evidence type="ECO:0000256" key="2">
    <source>
        <dbReference type="ARBA" id="ARBA00022475"/>
    </source>
</evidence>
<feature type="transmembrane region" description="Helical" evidence="6">
    <location>
        <begin position="44"/>
        <end position="62"/>
    </location>
</feature>
<dbReference type="Proteomes" id="UP000218327">
    <property type="component" value="Unassembled WGS sequence"/>
</dbReference>
<name>A0A2A5B7S8_9GAMM</name>
<accession>A0A2A5B7S8</accession>
<dbReference type="AlphaFoldDB" id="A0A2A5B7S8"/>
<evidence type="ECO:0000313" key="8">
    <source>
        <dbReference type="Proteomes" id="UP000218327"/>
    </source>
</evidence>
<dbReference type="PANTHER" id="PTHR30086:SF20">
    <property type="entry name" value="ARGININE EXPORTER PROTEIN ARGO-RELATED"/>
    <property type="match status" value="1"/>
</dbReference>
<dbReference type="Pfam" id="PF01810">
    <property type="entry name" value="LysE"/>
    <property type="match status" value="1"/>
</dbReference>
<dbReference type="InterPro" id="IPR001123">
    <property type="entry name" value="LeuE-type"/>
</dbReference>
<keyword evidence="2" id="KW-1003">Cell membrane</keyword>
<gene>
    <name evidence="7" type="ORF">COA96_03315</name>
</gene>
<organism evidence="7 8">
    <name type="scientific">SAR86 cluster bacterium</name>
    <dbReference type="NCBI Taxonomy" id="2030880"/>
    <lineage>
        <taxon>Bacteria</taxon>
        <taxon>Pseudomonadati</taxon>
        <taxon>Pseudomonadota</taxon>
        <taxon>Gammaproteobacteria</taxon>
        <taxon>SAR86 cluster</taxon>
    </lineage>
</organism>
<evidence type="ECO:0000256" key="1">
    <source>
        <dbReference type="ARBA" id="ARBA00004651"/>
    </source>
</evidence>
<sequence>MKFELITALMAFAFVSSITPGPNNLMLMASGANFGFRQTIPHMLGVALGFTLMIVLVGVGLVQIFDTFPVTYNVLRVCSITYLLYLAYKIATAAAPQDSQNSKKNKKTPFTFIQAALFQWVNPKAWTMALTAISVYSPTRSVETIVIVALIFGAINLPSVSVWTIMGQKLKAILTNNARLRAFNFTMAFLLIGSLYPVVVGSH</sequence>
<keyword evidence="5 6" id="KW-0472">Membrane</keyword>
<evidence type="ECO:0000313" key="7">
    <source>
        <dbReference type="EMBL" id="PCJ27542.1"/>
    </source>
</evidence>
<evidence type="ECO:0000256" key="6">
    <source>
        <dbReference type="SAM" id="Phobius"/>
    </source>
</evidence>
<reference evidence="8" key="1">
    <citation type="submission" date="2017-08" db="EMBL/GenBank/DDBJ databases">
        <title>A dynamic microbial community with high functional redundancy inhabits the cold, oxic subseafloor aquifer.</title>
        <authorList>
            <person name="Tully B.J."/>
            <person name="Wheat C.G."/>
            <person name="Glazer B.T."/>
            <person name="Huber J.A."/>
        </authorList>
    </citation>
    <scope>NUCLEOTIDE SEQUENCE [LARGE SCALE GENOMIC DNA]</scope>
</reference>
<evidence type="ECO:0000256" key="5">
    <source>
        <dbReference type="ARBA" id="ARBA00023136"/>
    </source>
</evidence>
<protein>
    <submittedName>
        <fullName evidence="7">Lysine transporter LysE</fullName>
    </submittedName>
</protein>
<dbReference type="GO" id="GO:0033228">
    <property type="term" value="P:cysteine export across plasma membrane"/>
    <property type="evidence" value="ECO:0007669"/>
    <property type="project" value="TreeGrafter"/>
</dbReference>
<dbReference type="EMBL" id="NVVJ01000006">
    <property type="protein sequence ID" value="PCJ27542.1"/>
    <property type="molecule type" value="Genomic_DNA"/>
</dbReference>
<comment type="caution">
    <text evidence="7">The sequence shown here is derived from an EMBL/GenBank/DDBJ whole genome shotgun (WGS) entry which is preliminary data.</text>
</comment>
<evidence type="ECO:0000256" key="4">
    <source>
        <dbReference type="ARBA" id="ARBA00022989"/>
    </source>
</evidence>
<feature type="transmembrane region" description="Helical" evidence="6">
    <location>
        <begin position="178"/>
        <end position="199"/>
    </location>
</feature>